<reference evidence="2 3" key="1">
    <citation type="submission" date="2018-05" db="EMBL/GenBank/DDBJ databases">
        <title>Draft genome sequence of Streptococcus panodentis CCUG 70867T.</title>
        <authorList>
            <person name="Salva-Serra F."/>
            <person name="Mendez V."/>
            <person name="Jaen-Luchoro D."/>
            <person name="Gonzales-Siles L."/>
            <person name="Karlsson R."/>
            <person name="Engstrom-Jakobsson H."/>
            <person name="Busquets A."/>
            <person name="Gomila M."/>
            <person name="Pineiro-Iglesias B."/>
            <person name="Bennasar-Figueras A."/>
            <person name="Seeger M."/>
            <person name="Moore E."/>
        </authorList>
    </citation>
    <scope>NUCLEOTIDE SEQUENCE [LARGE SCALE GENOMIC DNA]</scope>
    <source>
        <strain evidence="2 3">CCUG 70867</strain>
    </source>
</reference>
<gene>
    <name evidence="2" type="ORF">DHL47_07525</name>
</gene>
<comment type="caution">
    <text evidence="2">The sequence shown here is derived from an EMBL/GenBank/DDBJ whole genome shotgun (WGS) entry which is preliminary data.</text>
</comment>
<evidence type="ECO:0000313" key="2">
    <source>
        <dbReference type="EMBL" id="MBP2621166.1"/>
    </source>
</evidence>
<dbReference type="Proteomes" id="UP001519349">
    <property type="component" value="Unassembled WGS sequence"/>
</dbReference>
<keyword evidence="1" id="KW-0812">Transmembrane</keyword>
<accession>A0ABS5AX68</accession>
<proteinExistence type="predicted"/>
<dbReference type="Pfam" id="PF17000">
    <property type="entry name" value="Asp5"/>
    <property type="match status" value="1"/>
</dbReference>
<protein>
    <submittedName>
        <fullName evidence="2">Accessory secretory protein Asp5</fullName>
    </submittedName>
</protein>
<name>A0ABS5AX68_9STRE</name>
<keyword evidence="1" id="KW-1133">Transmembrane helix</keyword>
<dbReference type="InterPro" id="IPR031548">
    <property type="entry name" value="Asp5"/>
</dbReference>
<dbReference type="EMBL" id="QFAY01000013">
    <property type="protein sequence ID" value="MBP2621166.1"/>
    <property type="molecule type" value="Genomic_DNA"/>
</dbReference>
<sequence>MQTLLILLTAGAALTLILLVSLLPRESQRFFQDSSSIGKSGYWDTDLVMKLSVLLASLALFALLIYFMIQAL</sequence>
<organism evidence="2 3">
    <name type="scientific">Streptococcus panodentis</name>
    <dbReference type="NCBI Taxonomy" id="1581472"/>
    <lineage>
        <taxon>Bacteria</taxon>
        <taxon>Bacillati</taxon>
        <taxon>Bacillota</taxon>
        <taxon>Bacilli</taxon>
        <taxon>Lactobacillales</taxon>
        <taxon>Streptococcaceae</taxon>
        <taxon>Streptococcus</taxon>
    </lineage>
</organism>
<evidence type="ECO:0000256" key="1">
    <source>
        <dbReference type="SAM" id="Phobius"/>
    </source>
</evidence>
<keyword evidence="3" id="KW-1185">Reference proteome</keyword>
<evidence type="ECO:0000313" key="3">
    <source>
        <dbReference type="Proteomes" id="UP001519349"/>
    </source>
</evidence>
<keyword evidence="1" id="KW-0472">Membrane</keyword>
<dbReference type="RefSeq" id="WP_128837294.1">
    <property type="nucleotide sequence ID" value="NZ_QFAY01000013.1"/>
</dbReference>
<feature type="transmembrane region" description="Helical" evidence="1">
    <location>
        <begin position="51"/>
        <end position="69"/>
    </location>
</feature>